<reference evidence="2" key="1">
    <citation type="submission" date="2018-11" db="EMBL/GenBank/DDBJ databases">
        <authorList>
            <person name="Alioto T."/>
            <person name="Alioto T."/>
        </authorList>
    </citation>
    <scope>NUCLEOTIDE SEQUENCE</scope>
</reference>
<protein>
    <submittedName>
        <fullName evidence="2">Uncharacterized protein</fullName>
    </submittedName>
</protein>
<feature type="compositionally biased region" description="Basic residues" evidence="1">
    <location>
        <begin position="13"/>
        <end position="23"/>
    </location>
</feature>
<dbReference type="AlphaFoldDB" id="A0A8B6HGG1"/>
<dbReference type="EMBL" id="UYJE01010033">
    <property type="protein sequence ID" value="VDI79066.1"/>
    <property type="molecule type" value="Genomic_DNA"/>
</dbReference>
<feature type="compositionally biased region" description="Polar residues" evidence="1">
    <location>
        <begin position="428"/>
        <end position="443"/>
    </location>
</feature>
<dbReference type="Gene3D" id="1.10.30.10">
    <property type="entry name" value="High mobility group box domain"/>
    <property type="match status" value="1"/>
</dbReference>
<proteinExistence type="predicted"/>
<feature type="region of interest" description="Disordered" evidence="1">
    <location>
        <begin position="541"/>
        <end position="560"/>
    </location>
</feature>
<feature type="compositionally biased region" description="Basic and acidic residues" evidence="1">
    <location>
        <begin position="258"/>
        <end position="267"/>
    </location>
</feature>
<dbReference type="Proteomes" id="UP000596742">
    <property type="component" value="Unassembled WGS sequence"/>
</dbReference>
<accession>A0A8B6HGG1</accession>
<dbReference type="InterPro" id="IPR036910">
    <property type="entry name" value="HMG_box_dom_sf"/>
</dbReference>
<feature type="region of interest" description="Disordered" evidence="1">
    <location>
        <begin position="237"/>
        <end position="267"/>
    </location>
</feature>
<evidence type="ECO:0000256" key="1">
    <source>
        <dbReference type="SAM" id="MobiDB-lite"/>
    </source>
</evidence>
<evidence type="ECO:0000313" key="2">
    <source>
        <dbReference type="EMBL" id="VDI79066.1"/>
    </source>
</evidence>
<feature type="compositionally biased region" description="Polar residues" evidence="1">
    <location>
        <begin position="453"/>
        <end position="464"/>
    </location>
</feature>
<keyword evidence="3" id="KW-1185">Reference proteome</keyword>
<evidence type="ECO:0000313" key="3">
    <source>
        <dbReference type="Proteomes" id="UP000596742"/>
    </source>
</evidence>
<gene>
    <name evidence="2" type="ORF">MGAL_10B009761</name>
</gene>
<name>A0A8B6HGG1_MYTGA</name>
<dbReference type="OrthoDB" id="6096653at2759"/>
<feature type="compositionally biased region" description="Low complexity" evidence="1">
    <location>
        <begin position="401"/>
        <end position="427"/>
    </location>
</feature>
<dbReference type="SUPFAM" id="SSF47095">
    <property type="entry name" value="HMG-box"/>
    <property type="match status" value="1"/>
</dbReference>
<feature type="region of interest" description="Disordered" evidence="1">
    <location>
        <begin position="401"/>
        <end position="469"/>
    </location>
</feature>
<sequence length="1098" mass="126503">MTSKSSDTLISPKTRRFGIRKSPRLSEFENVRGNSENPKNEEKVRSYNITSNGLNNSFVHDNPSDNNTHATEDTIDKCIANANHDNKIHRYVKPEKIPSPRQTVRRKISFDGSENLETVRDGELISDLVKEAEIPRRKKLRSEMTDDELWEGFPQNIRFKRLTPQKVALGKFTAEENGIATINGEADYINKSEAVDEMGFKSGLNTSTPVKSRAIINIFADFPKAVHENNTSSLMNLDINSSPKRHFPVTTPTKRSARLQERRESPSFRNDQDFLLKSFTKDLYTSNKQTKQKNKIYPKKPVLEANKDDVIQKPDTQNTNDNEAMKILYRDVISKEHQENNCETTTMKNEVVECETESISIPEILQKSKEYWNTEKENIGNNLDSSLSSNDRIEELNNEINTETETGFSYPNDNNENTNTKANDDTNYSTNPQSDISASSYNLQDKYPDSKETPQISVQSSCESLRTDNPKTSYERAALKLRIRKLNDGAEVVYSGNKDDHAYVLNTTRSNKGRNTSHKNEARSKRKRFLYSDVGESSVKRRSHRVANASTVGKGPGMAEMETPEELERIKTEQCSPLTKPEKTKKKNVPEDEQLLKNNRVGKYACILWSSEHRRHFQQLHTGSSTEEVDNLMRKAWEDLEDRDKLRYFTRAKNAMKDENKHSNQFSTDIAEEDRLPCPAMARFLSLSSLEQDDELKRWLKFFYEVSPNEYAKLKTLEKPKQRKEELKSKQNKDPLQYYRRILYQSILDSKDKIKEIYERKRQRQQEILKESFGAIVKRLITGNSADDMKFSRDVVSKKLAEVLFDLQYLEKERRVGVSGAPVQSESFENLVNNLKADDKTDNNTACESVMDAEKGYENEKCDVSNLDEVNDNENDFSQELLDKIADKDLPLLEVDSLQDVLEPSPTEPDDEEMFSDETFEQLSTIFEQHARKELIINDEKTEIRNPASVLNNWVLADQFRSLARGTSYNSMYSLINRKQLLPFLRARERAKCYVGVNKAQNISPNSSKPKAERERYQAKIDRLNFQKPTVIHTRPTGQAIQMVGTPRYRLQVPQVRPAIQMASPHSLIRRATLPQTFVKYTSQPLGRYRVFSVRQTN</sequence>
<feature type="compositionally biased region" description="Polar residues" evidence="1">
    <location>
        <begin position="1"/>
        <end position="11"/>
    </location>
</feature>
<comment type="caution">
    <text evidence="2">The sequence shown here is derived from an EMBL/GenBank/DDBJ whole genome shotgun (WGS) entry which is preliminary data.</text>
</comment>
<organism evidence="2 3">
    <name type="scientific">Mytilus galloprovincialis</name>
    <name type="common">Mediterranean mussel</name>
    <dbReference type="NCBI Taxonomy" id="29158"/>
    <lineage>
        <taxon>Eukaryota</taxon>
        <taxon>Metazoa</taxon>
        <taxon>Spiralia</taxon>
        <taxon>Lophotrochozoa</taxon>
        <taxon>Mollusca</taxon>
        <taxon>Bivalvia</taxon>
        <taxon>Autobranchia</taxon>
        <taxon>Pteriomorphia</taxon>
        <taxon>Mytilida</taxon>
        <taxon>Mytiloidea</taxon>
        <taxon>Mytilidae</taxon>
        <taxon>Mytilinae</taxon>
        <taxon>Mytilus</taxon>
    </lineage>
</organism>
<feature type="region of interest" description="Disordered" evidence="1">
    <location>
        <begin position="1"/>
        <end position="43"/>
    </location>
</feature>